<evidence type="ECO:0000256" key="5">
    <source>
        <dbReference type="SAM" id="Phobius"/>
    </source>
</evidence>
<dbReference type="InterPro" id="IPR002033">
    <property type="entry name" value="TatC"/>
</dbReference>
<gene>
    <name evidence="6" type="ORF">IAB03_07220</name>
</gene>
<evidence type="ECO:0000256" key="3">
    <source>
        <dbReference type="ARBA" id="ARBA00022989"/>
    </source>
</evidence>
<accession>A0A9D1M8K3</accession>
<name>A0A9D1M8K3_9BACT</name>
<comment type="caution">
    <text evidence="6">The sequence shown here is derived from an EMBL/GenBank/DDBJ whole genome shotgun (WGS) entry which is preliminary data.</text>
</comment>
<reference evidence="6" key="1">
    <citation type="submission" date="2020-10" db="EMBL/GenBank/DDBJ databases">
        <authorList>
            <person name="Gilroy R."/>
        </authorList>
    </citation>
    <scope>NUCLEOTIDE SEQUENCE</scope>
    <source>
        <strain evidence="6">CHK158-818</strain>
    </source>
</reference>
<dbReference type="GO" id="GO:0065002">
    <property type="term" value="P:intracellular protein transmembrane transport"/>
    <property type="evidence" value="ECO:0007669"/>
    <property type="project" value="TreeGrafter"/>
</dbReference>
<evidence type="ECO:0000313" key="6">
    <source>
        <dbReference type="EMBL" id="HIU55575.1"/>
    </source>
</evidence>
<feature type="transmembrane region" description="Helical" evidence="5">
    <location>
        <begin position="53"/>
        <end position="70"/>
    </location>
</feature>
<dbReference type="GO" id="GO:0033281">
    <property type="term" value="C:TAT protein transport complex"/>
    <property type="evidence" value="ECO:0007669"/>
    <property type="project" value="TreeGrafter"/>
</dbReference>
<protein>
    <submittedName>
        <fullName evidence="6">Twin-arginine translocase subunit TatC</fullName>
    </submittedName>
</protein>
<organism evidence="6 7">
    <name type="scientific">Candidatus Gallibacteroides avistercoris</name>
    <dbReference type="NCBI Taxonomy" id="2840833"/>
    <lineage>
        <taxon>Bacteria</taxon>
        <taxon>Pseudomonadati</taxon>
        <taxon>Bacteroidota</taxon>
        <taxon>Bacteroidia</taxon>
        <taxon>Bacteroidales</taxon>
        <taxon>Bacteroidaceae</taxon>
        <taxon>Bacteroidaceae incertae sedis</taxon>
        <taxon>Candidatus Gallibacteroides</taxon>
    </lineage>
</organism>
<dbReference type="Proteomes" id="UP000824112">
    <property type="component" value="Unassembled WGS sequence"/>
</dbReference>
<dbReference type="PANTHER" id="PTHR30371">
    <property type="entry name" value="SEC-INDEPENDENT PROTEIN TRANSLOCASE PROTEIN TATC"/>
    <property type="match status" value="1"/>
</dbReference>
<keyword evidence="2 5" id="KW-0812">Transmembrane</keyword>
<evidence type="ECO:0000256" key="4">
    <source>
        <dbReference type="ARBA" id="ARBA00023136"/>
    </source>
</evidence>
<evidence type="ECO:0000256" key="1">
    <source>
        <dbReference type="ARBA" id="ARBA00004141"/>
    </source>
</evidence>
<dbReference type="GO" id="GO:0043953">
    <property type="term" value="P:protein transport by the Tat complex"/>
    <property type="evidence" value="ECO:0007669"/>
    <property type="project" value="TreeGrafter"/>
</dbReference>
<comment type="subcellular location">
    <subcellularLocation>
        <location evidence="1">Membrane</location>
        <topology evidence="1">Multi-pass membrane protein</topology>
    </subcellularLocation>
</comment>
<dbReference type="GO" id="GO:0009977">
    <property type="term" value="F:proton motive force dependent protein transmembrane transporter activity"/>
    <property type="evidence" value="ECO:0007669"/>
    <property type="project" value="TreeGrafter"/>
</dbReference>
<dbReference type="AlphaFoldDB" id="A0A9D1M8K3"/>
<keyword evidence="3 5" id="KW-1133">Transmembrane helix</keyword>
<evidence type="ECO:0000313" key="7">
    <source>
        <dbReference type="Proteomes" id="UP000824112"/>
    </source>
</evidence>
<dbReference type="EMBL" id="DVNA01000160">
    <property type="protein sequence ID" value="HIU55575.1"/>
    <property type="molecule type" value="Genomic_DNA"/>
</dbReference>
<evidence type="ECO:0000256" key="2">
    <source>
        <dbReference type="ARBA" id="ARBA00022692"/>
    </source>
</evidence>
<dbReference type="PANTHER" id="PTHR30371:SF0">
    <property type="entry name" value="SEC-INDEPENDENT PROTEIN TRANSLOCASE PROTEIN TATC, CHLOROPLASTIC-RELATED"/>
    <property type="match status" value="1"/>
</dbReference>
<dbReference type="Pfam" id="PF00902">
    <property type="entry name" value="TatC"/>
    <property type="match status" value="1"/>
</dbReference>
<sequence>MIWVFIFGTFISFWGDVVRHSVVFPLMLRFLYTNKLGSVITNQLISDTYMNNFLMLAFMIGIMFELLLLATSFSKLELLIHTFFKKYQRYAIVILLMAAAMIITLSSYPFSLMAVFFSIYMLWEMNARLVKAGDMSKE</sequence>
<proteinExistence type="predicted"/>
<feature type="transmembrane region" description="Helical" evidence="5">
    <location>
        <begin position="90"/>
        <end position="123"/>
    </location>
</feature>
<keyword evidence="4 5" id="KW-0472">Membrane</keyword>
<reference evidence="6" key="2">
    <citation type="journal article" date="2021" name="PeerJ">
        <title>Extensive microbial diversity within the chicken gut microbiome revealed by metagenomics and culture.</title>
        <authorList>
            <person name="Gilroy R."/>
            <person name="Ravi A."/>
            <person name="Getino M."/>
            <person name="Pursley I."/>
            <person name="Horton D.L."/>
            <person name="Alikhan N.F."/>
            <person name="Baker D."/>
            <person name="Gharbi K."/>
            <person name="Hall N."/>
            <person name="Watson M."/>
            <person name="Adriaenssens E.M."/>
            <person name="Foster-Nyarko E."/>
            <person name="Jarju S."/>
            <person name="Secka A."/>
            <person name="Antonio M."/>
            <person name="Oren A."/>
            <person name="Chaudhuri R.R."/>
            <person name="La Ragione R."/>
            <person name="Hildebrand F."/>
            <person name="Pallen M.J."/>
        </authorList>
    </citation>
    <scope>NUCLEOTIDE SEQUENCE</scope>
    <source>
        <strain evidence="6">CHK158-818</strain>
    </source>
</reference>